<evidence type="ECO:0000313" key="2">
    <source>
        <dbReference type="EMBL" id="ORX34160.1"/>
    </source>
</evidence>
<dbReference type="Proteomes" id="UP000193218">
    <property type="component" value="Unassembled WGS sequence"/>
</dbReference>
<accession>A0A1Y1U7Z6</accession>
<feature type="compositionally biased region" description="Polar residues" evidence="1">
    <location>
        <begin position="149"/>
        <end position="160"/>
    </location>
</feature>
<name>A0A1Y1U7Z6_9TREE</name>
<dbReference type="EMBL" id="NBSH01000015">
    <property type="protein sequence ID" value="ORX34160.1"/>
    <property type="molecule type" value="Genomic_DNA"/>
</dbReference>
<dbReference type="InParanoid" id="A0A1Y1U7Z6"/>
<sequence length="170" mass="19302">MSQSILSIDFGRLARRVSRVLHAITVRHLGTLDLARPFAPPPATTVPRESGRERGVQCVVHVSRHDKSLTHMLSHQRLIPWVITEHKKVYWISLSKLTQKLFPKVAVISESYKAQAQSPILHDYQKVTVVDHNSHTRVPFSALLTTSQHKYPLSPSQKTPPRSLFRPDPV</sequence>
<protein>
    <submittedName>
        <fullName evidence="2">Uncharacterized protein</fullName>
    </submittedName>
</protein>
<dbReference type="AlphaFoldDB" id="A0A1Y1U7Z6"/>
<keyword evidence="3" id="KW-1185">Reference proteome</keyword>
<gene>
    <name evidence="2" type="ORF">BD324DRAFT_167532</name>
</gene>
<evidence type="ECO:0000256" key="1">
    <source>
        <dbReference type="SAM" id="MobiDB-lite"/>
    </source>
</evidence>
<dbReference type="GeneID" id="33553884"/>
<dbReference type="RefSeq" id="XP_021868438.1">
    <property type="nucleotide sequence ID" value="XM_022012076.1"/>
</dbReference>
<evidence type="ECO:0000313" key="3">
    <source>
        <dbReference type="Proteomes" id="UP000193218"/>
    </source>
</evidence>
<feature type="region of interest" description="Disordered" evidence="1">
    <location>
        <begin position="149"/>
        <end position="170"/>
    </location>
</feature>
<proteinExistence type="predicted"/>
<reference evidence="2 3" key="1">
    <citation type="submission" date="2017-03" db="EMBL/GenBank/DDBJ databases">
        <title>Widespread Adenine N6-methylation of Active Genes in Fungi.</title>
        <authorList>
            <consortium name="DOE Joint Genome Institute"/>
            <person name="Mondo S.J."/>
            <person name="Dannebaum R.O."/>
            <person name="Kuo R.C."/>
            <person name="Louie K.B."/>
            <person name="Bewick A.J."/>
            <person name="Labutti K."/>
            <person name="Haridas S."/>
            <person name="Kuo A."/>
            <person name="Salamov A."/>
            <person name="Ahrendt S.R."/>
            <person name="Lau R."/>
            <person name="Bowen B.P."/>
            <person name="Lipzen A."/>
            <person name="Sullivan W."/>
            <person name="Andreopoulos W.B."/>
            <person name="Clum A."/>
            <person name="Lindquist E."/>
            <person name="Daum C."/>
            <person name="Northen T.R."/>
            <person name="Ramamoorthy G."/>
            <person name="Schmitz R.J."/>
            <person name="Gryganskyi A."/>
            <person name="Culley D."/>
            <person name="Magnuson J."/>
            <person name="James T.Y."/>
            <person name="O'Malley M.A."/>
            <person name="Stajich J.E."/>
            <person name="Spatafora J.W."/>
            <person name="Visel A."/>
            <person name="Grigoriev I.V."/>
        </authorList>
    </citation>
    <scope>NUCLEOTIDE SEQUENCE [LARGE SCALE GENOMIC DNA]</scope>
    <source>
        <strain evidence="2 3">NRRL Y-17943</strain>
    </source>
</reference>
<organism evidence="2 3">
    <name type="scientific">Kockovaella imperatae</name>
    <dbReference type="NCBI Taxonomy" id="4999"/>
    <lineage>
        <taxon>Eukaryota</taxon>
        <taxon>Fungi</taxon>
        <taxon>Dikarya</taxon>
        <taxon>Basidiomycota</taxon>
        <taxon>Agaricomycotina</taxon>
        <taxon>Tremellomycetes</taxon>
        <taxon>Tremellales</taxon>
        <taxon>Cuniculitremaceae</taxon>
        <taxon>Kockovaella</taxon>
    </lineage>
</organism>
<comment type="caution">
    <text evidence="2">The sequence shown here is derived from an EMBL/GenBank/DDBJ whole genome shotgun (WGS) entry which is preliminary data.</text>
</comment>